<protein>
    <submittedName>
        <fullName evidence="3">Uncharacterized protein</fullName>
    </submittedName>
</protein>
<sequence>MSEMKDRKKSPKPTIPTKGFLSNYSRRFKPCTTDKIKYMNTTRNSFKPKVNFQVHRNGSQDKGVMSSGDSTLFSRIKSTENYKIIKKVSTSQDDIDKSNLKNYKSVINLSIADSNIKFQRITKVSIDKDGKDVSVNSVKESIVSSNPKLCPIPATKSSKINTTKKVPLGYVKLDRDSGTTSPYGMRASTAREKKVNKTKPTPIKFNLETPRDREDNTINDERNSSIKKPRRLNEKSPRVRLRPGSPRSSDPPVSHTVDKRRINCPKPIISSKIDSKDRIKMKKFELVKILESTEEELFKTKQQLHNKIDQLDKSYERIEILNQTLTQIFPISKFFSDVLDIWNNQYNAKKDYEGSPNRQGVSLANKLDKFEEVMKSTQEVVDLGLLKTDDLEQLIKENTNLQRHTITHRDSSGKKGNEDICKDVDEHYIGSSSALLQAENILNSIDHAKPISIEVEKQGKIKKEKLESRKNSPQNSFQTLDDPYSKVGKMTKNIKRKKSYSYLDNLGTPSRRSESSFKDSASLSNIPLHLSTTIKQDFTQLESIAEKDFEEKEEFKTKWVRYVNLVKEALRDRRYKELSLKAIKKSFPKPIDFLKIKIYEADLSYEHQIISRFEDSILKNFITLFENKETLEKDIQILRKEIENQNTKIEALREAEESLGRVNSFVEEISCNLLAKKFNPKIDRQVITWVKKAFGDNIFQRDNSRQMKQPKRKRKSKSKTRDAKSNKLYNEILEIVSTILESSQNTTVDSHITKLEYLKTRLTEELKENMNSSAKANNEESFFSEISRSTCTAQNKPFKVIEEGEEFNEKQMQTYYDNLSANSETITSEFNFEKRFDLLFGKLTRTKIQREVLDSDLLSMLQVQAKALESLKINKKEPKIEVKGLVRMKSPIGRMKMNGGYKMKIPRRRTSKDESEKAKDNFYNDLSASSDPEPAELVPMPSAGPEQPKYEAKE</sequence>
<dbReference type="Proteomes" id="UP001295684">
    <property type="component" value="Unassembled WGS sequence"/>
</dbReference>
<name>A0AAD1XS06_EUPCR</name>
<feature type="region of interest" description="Disordered" evidence="2">
    <location>
        <begin position="701"/>
        <end position="723"/>
    </location>
</feature>
<evidence type="ECO:0000256" key="2">
    <source>
        <dbReference type="SAM" id="MobiDB-lite"/>
    </source>
</evidence>
<gene>
    <name evidence="3" type="ORF">ECRASSUSDP1_LOCUS19573</name>
</gene>
<accession>A0AAD1XS06</accession>
<feature type="region of interest" description="Disordered" evidence="2">
    <location>
        <begin position="896"/>
        <end position="954"/>
    </location>
</feature>
<evidence type="ECO:0000313" key="3">
    <source>
        <dbReference type="EMBL" id="CAI2378178.1"/>
    </source>
</evidence>
<feature type="compositionally biased region" description="Basic residues" evidence="2">
    <location>
        <begin position="708"/>
        <end position="718"/>
    </location>
</feature>
<feature type="region of interest" description="Disordered" evidence="2">
    <location>
        <begin position="173"/>
        <end position="260"/>
    </location>
</feature>
<organism evidence="3 4">
    <name type="scientific">Euplotes crassus</name>
    <dbReference type="NCBI Taxonomy" id="5936"/>
    <lineage>
        <taxon>Eukaryota</taxon>
        <taxon>Sar</taxon>
        <taxon>Alveolata</taxon>
        <taxon>Ciliophora</taxon>
        <taxon>Intramacronucleata</taxon>
        <taxon>Spirotrichea</taxon>
        <taxon>Hypotrichia</taxon>
        <taxon>Euplotida</taxon>
        <taxon>Euplotidae</taxon>
        <taxon>Moneuplotes</taxon>
    </lineage>
</organism>
<dbReference type="EMBL" id="CAMPGE010019877">
    <property type="protein sequence ID" value="CAI2378178.1"/>
    <property type="molecule type" value="Genomic_DNA"/>
</dbReference>
<feature type="region of interest" description="Disordered" evidence="2">
    <location>
        <begin position="1"/>
        <end position="21"/>
    </location>
</feature>
<evidence type="ECO:0000313" key="4">
    <source>
        <dbReference type="Proteomes" id="UP001295684"/>
    </source>
</evidence>
<reference evidence="3" key="1">
    <citation type="submission" date="2023-07" db="EMBL/GenBank/DDBJ databases">
        <authorList>
            <consortium name="AG Swart"/>
            <person name="Singh M."/>
            <person name="Singh A."/>
            <person name="Seah K."/>
            <person name="Emmerich C."/>
        </authorList>
    </citation>
    <scope>NUCLEOTIDE SEQUENCE</scope>
    <source>
        <strain evidence="3">DP1</strain>
    </source>
</reference>
<feature type="compositionally biased region" description="Basic and acidic residues" evidence="2">
    <location>
        <begin position="911"/>
        <end position="922"/>
    </location>
</feature>
<feature type="compositionally biased region" description="Basic and acidic residues" evidence="2">
    <location>
        <begin position="209"/>
        <end position="224"/>
    </location>
</feature>
<evidence type="ECO:0000256" key="1">
    <source>
        <dbReference type="SAM" id="Coils"/>
    </source>
</evidence>
<keyword evidence="1" id="KW-0175">Coiled coil</keyword>
<comment type="caution">
    <text evidence="3">The sequence shown here is derived from an EMBL/GenBank/DDBJ whole genome shotgun (WGS) entry which is preliminary data.</text>
</comment>
<keyword evidence="4" id="KW-1185">Reference proteome</keyword>
<feature type="coiled-coil region" evidence="1">
    <location>
        <begin position="628"/>
        <end position="659"/>
    </location>
</feature>
<feature type="region of interest" description="Disordered" evidence="2">
    <location>
        <begin position="464"/>
        <end position="484"/>
    </location>
</feature>
<feature type="coiled-coil region" evidence="1">
    <location>
        <begin position="290"/>
        <end position="321"/>
    </location>
</feature>
<proteinExistence type="predicted"/>
<dbReference type="AlphaFoldDB" id="A0AAD1XS06"/>